<keyword evidence="1" id="KW-0378">Hydrolase</keyword>
<dbReference type="GO" id="GO:0016020">
    <property type="term" value="C:membrane"/>
    <property type="evidence" value="ECO:0007669"/>
    <property type="project" value="TreeGrafter"/>
</dbReference>
<dbReference type="Gene3D" id="3.40.1090.10">
    <property type="entry name" value="Cytosolic phospholipase A2 catalytic domain"/>
    <property type="match status" value="1"/>
</dbReference>
<evidence type="ECO:0000313" key="4">
    <source>
        <dbReference type="Proteomes" id="UP000594638"/>
    </source>
</evidence>
<dbReference type="AlphaFoldDB" id="A0A8S0UZ98"/>
<keyword evidence="2" id="KW-0443">Lipid metabolism</keyword>
<dbReference type="OrthoDB" id="439326at2759"/>
<evidence type="ECO:0000313" key="3">
    <source>
        <dbReference type="EMBL" id="CAA3023797.1"/>
    </source>
</evidence>
<dbReference type="GO" id="GO:0004620">
    <property type="term" value="F:phospholipase activity"/>
    <property type="evidence" value="ECO:0007669"/>
    <property type="project" value="TreeGrafter"/>
</dbReference>
<keyword evidence="2" id="KW-0442">Lipid degradation</keyword>
<dbReference type="GO" id="GO:0016042">
    <property type="term" value="P:lipid catabolic process"/>
    <property type="evidence" value="ECO:0007669"/>
    <property type="project" value="UniProtKB-KW"/>
</dbReference>
<dbReference type="Proteomes" id="UP000594638">
    <property type="component" value="Unassembled WGS sequence"/>
</dbReference>
<dbReference type="EMBL" id="CACTIH010009095">
    <property type="protein sequence ID" value="CAA3023797.1"/>
    <property type="molecule type" value="Genomic_DNA"/>
</dbReference>
<sequence length="241" mass="26806">MMSKLPLDPSSSEIARSIEAVDEGTSAEEYSSAHSVKPARSMPRLSVASIHFSAVEDNLEIVTDSPTSGLLNPSLQKILKEIEKGTVKQIHELFDLSCGTSTGRMFTVALGIKLISLEKCEETYKKLGKLIFAEPILKGDEAASWREKLDELYKSSSQSFSVDVHRSKHSADQFERLLGKICADKDGDLLIESSYNLLFGKLDLRCLFEEYFEEARHFSTKIRLKLVDDVHVDLVAAVAGY</sequence>
<proteinExistence type="predicted"/>
<protein>
    <submittedName>
        <fullName evidence="3">Phospholipase A I</fullName>
    </submittedName>
</protein>
<name>A0A8S0UZ98_OLEEU</name>
<organism evidence="3 4">
    <name type="scientific">Olea europaea subsp. europaea</name>
    <dbReference type="NCBI Taxonomy" id="158383"/>
    <lineage>
        <taxon>Eukaryota</taxon>
        <taxon>Viridiplantae</taxon>
        <taxon>Streptophyta</taxon>
        <taxon>Embryophyta</taxon>
        <taxon>Tracheophyta</taxon>
        <taxon>Spermatophyta</taxon>
        <taxon>Magnoliopsida</taxon>
        <taxon>eudicotyledons</taxon>
        <taxon>Gunneridae</taxon>
        <taxon>Pentapetalae</taxon>
        <taxon>asterids</taxon>
        <taxon>lamiids</taxon>
        <taxon>Lamiales</taxon>
        <taxon>Oleaceae</taxon>
        <taxon>Oleeae</taxon>
        <taxon>Olea</taxon>
    </lineage>
</organism>
<dbReference type="Gramene" id="OE9A010938T1">
    <property type="protein sequence ID" value="OE9A010938C1"/>
    <property type="gene ID" value="OE9A010938"/>
</dbReference>
<comment type="caution">
    <text evidence="3">The sequence shown here is derived from an EMBL/GenBank/DDBJ whole genome shotgun (WGS) entry which is preliminary data.</text>
</comment>
<keyword evidence="4" id="KW-1185">Reference proteome</keyword>
<reference evidence="3 4" key="1">
    <citation type="submission" date="2019-12" db="EMBL/GenBank/DDBJ databases">
        <authorList>
            <person name="Alioto T."/>
            <person name="Alioto T."/>
            <person name="Gomez Garrido J."/>
        </authorList>
    </citation>
    <scope>NUCLEOTIDE SEQUENCE [LARGE SCALE GENOMIC DNA]</scope>
</reference>
<evidence type="ECO:0000256" key="1">
    <source>
        <dbReference type="ARBA" id="ARBA00022801"/>
    </source>
</evidence>
<dbReference type="PANTHER" id="PTHR24185:SF1">
    <property type="entry name" value="CALCIUM-INDEPENDENT PHOSPHOLIPASE A2-GAMMA"/>
    <property type="match status" value="1"/>
</dbReference>
<accession>A0A8S0UZ98</accession>
<evidence type="ECO:0000256" key="2">
    <source>
        <dbReference type="ARBA" id="ARBA00022963"/>
    </source>
</evidence>
<gene>
    <name evidence="3" type="ORF">OLEA9_A010938</name>
</gene>
<dbReference type="PANTHER" id="PTHR24185">
    <property type="entry name" value="CALCIUM-INDEPENDENT PHOSPHOLIPASE A2-GAMMA"/>
    <property type="match status" value="1"/>
</dbReference>
<dbReference type="GO" id="GO:0006631">
    <property type="term" value="P:fatty acid metabolic process"/>
    <property type="evidence" value="ECO:0007669"/>
    <property type="project" value="TreeGrafter"/>
</dbReference>